<keyword evidence="1" id="KW-0812">Transmembrane</keyword>
<proteinExistence type="predicted"/>
<keyword evidence="1" id="KW-1133">Transmembrane helix</keyword>
<evidence type="ECO:0000313" key="4">
    <source>
        <dbReference type="Proteomes" id="UP001371391"/>
    </source>
</evidence>
<dbReference type="InterPro" id="IPR010090">
    <property type="entry name" value="Phage_tape_meas"/>
</dbReference>
<dbReference type="EMBL" id="JBAKAW010000010">
    <property type="protein sequence ID" value="MEL0655756.1"/>
    <property type="molecule type" value="Genomic_DNA"/>
</dbReference>
<comment type="caution">
    <text evidence="3">The sequence shown here is derived from an EMBL/GenBank/DDBJ whole genome shotgun (WGS) entry which is preliminary data.</text>
</comment>
<feature type="domain" description="Phage tail tape measure protein" evidence="2">
    <location>
        <begin position="103"/>
        <end position="288"/>
    </location>
</feature>
<feature type="transmembrane region" description="Helical" evidence="1">
    <location>
        <begin position="479"/>
        <end position="500"/>
    </location>
</feature>
<feature type="transmembrane region" description="Helical" evidence="1">
    <location>
        <begin position="378"/>
        <end position="399"/>
    </location>
</feature>
<dbReference type="RefSeq" id="WP_341602935.1">
    <property type="nucleotide sequence ID" value="NZ_JBAKAW010000010.1"/>
</dbReference>
<name>A0ABU9H1M6_9GAMM</name>
<gene>
    <name evidence="3" type="ORF">V6257_11985</name>
</gene>
<dbReference type="Proteomes" id="UP001371391">
    <property type="component" value="Unassembled WGS sequence"/>
</dbReference>
<dbReference type="Pfam" id="PF10145">
    <property type="entry name" value="PhageMin_Tail"/>
    <property type="match status" value="1"/>
</dbReference>
<keyword evidence="1" id="KW-0472">Membrane</keyword>
<organism evidence="3 4">
    <name type="scientific">Pseudoalteromonas issachenkonii</name>
    <dbReference type="NCBI Taxonomy" id="152297"/>
    <lineage>
        <taxon>Bacteria</taxon>
        <taxon>Pseudomonadati</taxon>
        <taxon>Pseudomonadota</taxon>
        <taxon>Gammaproteobacteria</taxon>
        <taxon>Alteromonadales</taxon>
        <taxon>Pseudoalteromonadaceae</taxon>
        <taxon>Pseudoalteromonas</taxon>
    </lineage>
</organism>
<sequence length="720" mass="76688">MATLSKLDKLTYSIGIIDKVTGPVNKVMAKINQLSQQTAAAQDQMMRGGATAVGGGYALAKSLAPAIDQVAALGEVQSVGALSDALDELNGKGLQFISEFGGKAPDFVRSAYKIQQAVKPIGGEFAEITRLSNLTAVALRTDANTVSDTFGKIYNSNKEYADKVGKVNFFSEIAGKMAYMQGSFSMEGKDLNAALSKLGSKATAKGVDLNEQLAVIGVLKDYTKSGSAAMGVYGGFLDKIGTAEKALDIDFYQNGKLLETDKIIQKINSKLEGATKSQRENILDKVFGASGRGLVDHLTTQIGRVTSETKKLTQIKDHGEAEKLAKIIASPWDRLGGSFNAAATAMGSRLLPVVEPFVELLAVGFAGIVSLTERFPILSSVIATLVVGIVALISIYGVVMFTMGLYKMALVTSGALTMGLTVITKLWQGALIALRVLGFLSLIATVGAAAIAFGAFKGVMLAGQAATWLFNAALWANPITWIVAGVIALVAAVGALIYFWDDLVAAFQNTAWGNALMQIFAGVKAAFNSVIDSVKWVLEKLGLIDDTEAKIKTEALTTHENINRAQPKNLVMQNTDQAFSRDYGQSVINKAAQEPISSTNDFTNAANSPVFSRTQTQLTSINTSIGQSNALPTAKTDQAITNLANTSAYKVEQLSTEQQQNSSYKAKVQKSAFLQNLTNNSNSTKNNNQSDHSKRVYIDNLTVKSDDPINSIEQLMELAG</sequence>
<keyword evidence="4" id="KW-1185">Reference proteome</keyword>
<evidence type="ECO:0000259" key="2">
    <source>
        <dbReference type="Pfam" id="PF10145"/>
    </source>
</evidence>
<reference evidence="3 4" key="1">
    <citation type="submission" date="2024-02" db="EMBL/GenBank/DDBJ databases">
        <title>Bacteria isolated from the canopy kelp, Nereocystis luetkeana.</title>
        <authorList>
            <person name="Pfister C.A."/>
            <person name="Younker I.T."/>
            <person name="Light S.H."/>
        </authorList>
    </citation>
    <scope>NUCLEOTIDE SEQUENCE [LARGE SCALE GENOMIC DNA]</scope>
    <source>
        <strain evidence="3 4">TI.1.03</strain>
    </source>
</reference>
<accession>A0ABU9H1M6</accession>
<protein>
    <submittedName>
        <fullName evidence="3">Phage tail tape measure protein</fullName>
    </submittedName>
</protein>
<evidence type="ECO:0000256" key="1">
    <source>
        <dbReference type="SAM" id="Phobius"/>
    </source>
</evidence>
<evidence type="ECO:0000313" key="3">
    <source>
        <dbReference type="EMBL" id="MEL0655756.1"/>
    </source>
</evidence>
<feature type="transmembrane region" description="Helical" evidence="1">
    <location>
        <begin position="436"/>
        <end position="459"/>
    </location>
</feature>